<dbReference type="InterPro" id="IPR036942">
    <property type="entry name" value="Beta-barrel_TonB_sf"/>
</dbReference>
<dbReference type="PANTHER" id="PTHR47234:SF3">
    <property type="entry name" value="SECRETIN_TONB SHORT N-TERMINAL DOMAIN-CONTAINING PROTEIN"/>
    <property type="match status" value="1"/>
</dbReference>
<evidence type="ECO:0000256" key="5">
    <source>
        <dbReference type="ARBA" id="ARBA00023077"/>
    </source>
</evidence>
<protein>
    <submittedName>
        <fullName evidence="13">TonB-dependent receptor</fullName>
    </submittedName>
</protein>
<keyword evidence="3 8" id="KW-1134">Transmembrane beta strand</keyword>
<evidence type="ECO:0000313" key="14">
    <source>
        <dbReference type="Proteomes" id="UP000297540"/>
    </source>
</evidence>
<evidence type="ECO:0000259" key="11">
    <source>
        <dbReference type="Pfam" id="PF00593"/>
    </source>
</evidence>
<dbReference type="Pfam" id="PF07715">
    <property type="entry name" value="Plug"/>
    <property type="match status" value="1"/>
</dbReference>
<feature type="chain" id="PRO_5021326691" evidence="10">
    <location>
        <begin position="21"/>
        <end position="919"/>
    </location>
</feature>
<evidence type="ECO:0000256" key="2">
    <source>
        <dbReference type="ARBA" id="ARBA00022448"/>
    </source>
</evidence>
<keyword evidence="2 8" id="KW-0813">Transport</keyword>
<organism evidence="13 14">
    <name type="scientific">Mucilaginibacter psychrotolerans</name>
    <dbReference type="NCBI Taxonomy" id="1524096"/>
    <lineage>
        <taxon>Bacteria</taxon>
        <taxon>Pseudomonadati</taxon>
        <taxon>Bacteroidota</taxon>
        <taxon>Sphingobacteriia</taxon>
        <taxon>Sphingobacteriales</taxon>
        <taxon>Sphingobacteriaceae</taxon>
        <taxon>Mucilaginibacter</taxon>
    </lineage>
</organism>
<accession>A0A4Y8SDX1</accession>
<keyword evidence="7 8" id="KW-0998">Cell outer membrane</keyword>
<dbReference type="EMBL" id="SOZE01000012">
    <property type="protein sequence ID" value="TFF37118.1"/>
    <property type="molecule type" value="Genomic_DNA"/>
</dbReference>
<evidence type="ECO:0000256" key="1">
    <source>
        <dbReference type="ARBA" id="ARBA00004571"/>
    </source>
</evidence>
<comment type="similarity">
    <text evidence="8 9">Belongs to the TonB-dependent receptor family.</text>
</comment>
<dbReference type="InterPro" id="IPR000531">
    <property type="entry name" value="Beta-barrel_TonB"/>
</dbReference>
<evidence type="ECO:0000256" key="4">
    <source>
        <dbReference type="ARBA" id="ARBA00022692"/>
    </source>
</evidence>
<sequence>MKKNLLLILMLFLISGTAFAQKITITGTVTGSTDNLSMPGVTVRVSGSTIGTSTNKDGYYSISASPTAELVFSFTGYKTQTVAVGGKTTINVTLESDIAQLNEVVAIGTRSAGRVKLETAVPVDVVNVSKAAASTGRLDLTDILNYSAPSFNYNKQSGSDGADHVELGTLRGLGPDQTLVLINGKRRHSTAFVSVFGTRGRGNSGVDLSSIPTAAIDRLEILRDGASAQYGSDAIAGVINLVLKKNTNVFTANVGYSGYYDPAFNSGNSVVSGYYPHGKTIDGQGITIDANYGFNLGSNGGFFNITGEFAKNGKTYRQTHDTTTSNPAALPINPYRRANGDGSSTSGTVFFNSEIPLAGTQTTFYSFGGYSYKPSDAYAFTRNLSSKPERFPVDYGKSTDIIFTTPDGDSYYNPIIQTHNTDVSFAAGFKGTIGDGWDWDLSNNTGNNKFHFFGDKTFNASLGAYKTHFDDGGSEFLQNTSNLNINKHFSKVASGLNFGFGGEYRYERYKIFAGEDASYRNYDATGAQAAGSQGFPGFQPADEANANRKVVGVYADFELDATKKWLIDFANRYEHYSDFGSTFNTKFATRYKVTDNFNIRGSVGTGFRAPSLQQINYSNTFTNVQGAVVSEVKIAPNYSPITKAAGIPNLKQEKSKNAGLGFTYKPIPELSFTVDGYIIKVTDRVVLSGQFSATDATLDPSFTNALNSLNVSAAQFFANAVNTTNRGLDIVIDYSKTVGNNRYKLLFAGNFQSMDIDKVNYPAILGTTPALQATFLSDREKKFILVSAPPQKFTLNPEYGHKSFTVGTRFTYFGKIDLLGYGDGTTLSPTVPTDDGSAQLPDQYIYSGKVTSDLYFSYKVSKTTRFSLGADNVFNVHPDLAYVKGAKGWAYNNEPSGPFDAVQMGSNGRRFFARVGFTF</sequence>
<dbReference type="Pfam" id="PF00593">
    <property type="entry name" value="TonB_dep_Rec_b-barrel"/>
    <property type="match status" value="1"/>
</dbReference>
<feature type="domain" description="TonB-dependent receptor plug" evidence="12">
    <location>
        <begin position="117"/>
        <end position="238"/>
    </location>
</feature>
<dbReference type="InterPro" id="IPR039426">
    <property type="entry name" value="TonB-dep_rcpt-like"/>
</dbReference>
<dbReference type="PANTHER" id="PTHR47234">
    <property type="match status" value="1"/>
</dbReference>
<keyword evidence="14" id="KW-1185">Reference proteome</keyword>
<keyword evidence="4 8" id="KW-0812">Transmembrane</keyword>
<dbReference type="SUPFAM" id="SSF56935">
    <property type="entry name" value="Porins"/>
    <property type="match status" value="1"/>
</dbReference>
<evidence type="ECO:0000256" key="3">
    <source>
        <dbReference type="ARBA" id="ARBA00022452"/>
    </source>
</evidence>
<evidence type="ECO:0000256" key="7">
    <source>
        <dbReference type="ARBA" id="ARBA00023237"/>
    </source>
</evidence>
<dbReference type="RefSeq" id="WP_133231474.1">
    <property type="nucleotide sequence ID" value="NZ_SOZE01000012.1"/>
</dbReference>
<evidence type="ECO:0000256" key="9">
    <source>
        <dbReference type="RuleBase" id="RU003357"/>
    </source>
</evidence>
<reference evidence="13 14" key="1">
    <citation type="journal article" date="2017" name="Int. J. Syst. Evol. Microbiol.">
        <title>Mucilaginibacterpsychrotolerans sp. nov., isolated from peatlands.</title>
        <authorList>
            <person name="Deng Y."/>
            <person name="Shen L."/>
            <person name="Xu B."/>
            <person name="Liu Y."/>
            <person name="Gu Z."/>
            <person name="Liu H."/>
            <person name="Zhou Y."/>
        </authorList>
    </citation>
    <scope>NUCLEOTIDE SEQUENCE [LARGE SCALE GENOMIC DNA]</scope>
    <source>
        <strain evidence="13 14">NH7-4</strain>
    </source>
</reference>
<dbReference type="PROSITE" id="PS52016">
    <property type="entry name" value="TONB_DEPENDENT_REC_3"/>
    <property type="match status" value="1"/>
</dbReference>
<dbReference type="Pfam" id="PF13715">
    <property type="entry name" value="CarbopepD_reg_2"/>
    <property type="match status" value="1"/>
</dbReference>
<proteinExistence type="inferred from homology"/>
<dbReference type="GO" id="GO:0009279">
    <property type="term" value="C:cell outer membrane"/>
    <property type="evidence" value="ECO:0007669"/>
    <property type="project" value="UniProtKB-SubCell"/>
</dbReference>
<dbReference type="InterPro" id="IPR012910">
    <property type="entry name" value="Plug_dom"/>
</dbReference>
<evidence type="ECO:0000313" key="13">
    <source>
        <dbReference type="EMBL" id="TFF37118.1"/>
    </source>
</evidence>
<evidence type="ECO:0000256" key="6">
    <source>
        <dbReference type="ARBA" id="ARBA00023136"/>
    </source>
</evidence>
<keyword evidence="10" id="KW-0732">Signal</keyword>
<dbReference type="Gene3D" id="2.40.170.20">
    <property type="entry name" value="TonB-dependent receptor, beta-barrel domain"/>
    <property type="match status" value="1"/>
</dbReference>
<dbReference type="Proteomes" id="UP000297540">
    <property type="component" value="Unassembled WGS sequence"/>
</dbReference>
<dbReference type="InterPro" id="IPR008969">
    <property type="entry name" value="CarboxyPept-like_regulatory"/>
</dbReference>
<dbReference type="AlphaFoldDB" id="A0A4Y8SDX1"/>
<evidence type="ECO:0000256" key="10">
    <source>
        <dbReference type="SAM" id="SignalP"/>
    </source>
</evidence>
<feature type="signal peptide" evidence="10">
    <location>
        <begin position="1"/>
        <end position="20"/>
    </location>
</feature>
<dbReference type="InterPro" id="IPR037066">
    <property type="entry name" value="Plug_dom_sf"/>
</dbReference>
<keyword evidence="5 9" id="KW-0798">TonB box</keyword>
<dbReference type="SUPFAM" id="SSF49464">
    <property type="entry name" value="Carboxypeptidase regulatory domain-like"/>
    <property type="match status" value="1"/>
</dbReference>
<feature type="domain" description="TonB-dependent receptor-like beta-barrel" evidence="11">
    <location>
        <begin position="377"/>
        <end position="873"/>
    </location>
</feature>
<gene>
    <name evidence="13" type="ORF">E2R66_13630</name>
</gene>
<keyword evidence="6 8" id="KW-0472">Membrane</keyword>
<keyword evidence="13" id="KW-0675">Receptor</keyword>
<comment type="subcellular location">
    <subcellularLocation>
        <location evidence="1 8">Cell outer membrane</location>
        <topology evidence="1 8">Multi-pass membrane protein</topology>
    </subcellularLocation>
</comment>
<dbReference type="Gene3D" id="2.60.40.1120">
    <property type="entry name" value="Carboxypeptidase-like, regulatory domain"/>
    <property type="match status" value="1"/>
</dbReference>
<name>A0A4Y8SDX1_9SPHI</name>
<evidence type="ECO:0000259" key="12">
    <source>
        <dbReference type="Pfam" id="PF07715"/>
    </source>
</evidence>
<comment type="caution">
    <text evidence="13">The sequence shown here is derived from an EMBL/GenBank/DDBJ whole genome shotgun (WGS) entry which is preliminary data.</text>
</comment>
<evidence type="ECO:0000256" key="8">
    <source>
        <dbReference type="PROSITE-ProRule" id="PRU01360"/>
    </source>
</evidence>
<dbReference type="Gene3D" id="2.170.130.10">
    <property type="entry name" value="TonB-dependent receptor, plug domain"/>
    <property type="match status" value="1"/>
</dbReference>
<dbReference type="OrthoDB" id="9805434at2"/>